<sequence length="144" mass="16151">MHFFDFIFLSRKWEEDRGKIDASLGRVTGEETKNEPMWLLIFPEGTVVSQSTRTRSREWAEKMNVVRAALSGFVAILAKGAVREQVATERTRGLSALSSFAEGPPAPLTSEDHRPDFLPPEVAENGALPIRHHDRIRRPGARAD</sequence>
<dbReference type="PANTHER" id="PTHR10983:SF16">
    <property type="entry name" value="LYSOCARDIOLIPIN ACYLTRANSFERASE 1"/>
    <property type="match status" value="1"/>
</dbReference>
<comment type="caution">
    <text evidence="2">The sequence shown here is derived from an EMBL/GenBank/DDBJ whole genome shotgun (WGS) entry which is preliminary data.</text>
</comment>
<reference evidence="2 3" key="1">
    <citation type="journal article" name="Sci. Rep.">
        <title>Genome-scale phylogenetic analyses confirm Olpidium as the closest living zoosporic fungus to the non-flagellated, terrestrial fungi.</title>
        <authorList>
            <person name="Chang Y."/>
            <person name="Rochon D."/>
            <person name="Sekimoto S."/>
            <person name="Wang Y."/>
            <person name="Chovatia M."/>
            <person name="Sandor L."/>
            <person name="Salamov A."/>
            <person name="Grigoriev I.V."/>
            <person name="Stajich J.E."/>
            <person name="Spatafora J.W."/>
        </authorList>
    </citation>
    <scope>NUCLEOTIDE SEQUENCE [LARGE SCALE GENOMIC DNA]</scope>
    <source>
        <strain evidence="2">S191</strain>
    </source>
</reference>
<dbReference type="Proteomes" id="UP000673691">
    <property type="component" value="Unassembled WGS sequence"/>
</dbReference>
<dbReference type="GO" id="GO:0016746">
    <property type="term" value="F:acyltransferase activity"/>
    <property type="evidence" value="ECO:0007669"/>
    <property type="project" value="TreeGrafter"/>
</dbReference>
<dbReference type="GO" id="GO:0005783">
    <property type="term" value="C:endoplasmic reticulum"/>
    <property type="evidence" value="ECO:0007669"/>
    <property type="project" value="TreeGrafter"/>
</dbReference>
<keyword evidence="3" id="KW-1185">Reference proteome</keyword>
<dbReference type="PANTHER" id="PTHR10983">
    <property type="entry name" value="1-ACYLGLYCEROL-3-PHOSPHATE ACYLTRANSFERASE-RELATED"/>
    <property type="match status" value="1"/>
</dbReference>
<dbReference type="GO" id="GO:0036149">
    <property type="term" value="P:phosphatidylinositol acyl-chain remodeling"/>
    <property type="evidence" value="ECO:0007669"/>
    <property type="project" value="TreeGrafter"/>
</dbReference>
<organism evidence="2 3">
    <name type="scientific">Olpidium bornovanus</name>
    <dbReference type="NCBI Taxonomy" id="278681"/>
    <lineage>
        <taxon>Eukaryota</taxon>
        <taxon>Fungi</taxon>
        <taxon>Fungi incertae sedis</taxon>
        <taxon>Olpidiomycota</taxon>
        <taxon>Olpidiomycotina</taxon>
        <taxon>Olpidiomycetes</taxon>
        <taxon>Olpidiales</taxon>
        <taxon>Olpidiaceae</taxon>
        <taxon>Olpidium</taxon>
    </lineage>
</organism>
<protein>
    <submittedName>
        <fullName evidence="2">Uncharacterized protein</fullName>
    </submittedName>
</protein>
<evidence type="ECO:0000313" key="3">
    <source>
        <dbReference type="Proteomes" id="UP000673691"/>
    </source>
</evidence>
<evidence type="ECO:0000256" key="1">
    <source>
        <dbReference type="SAM" id="MobiDB-lite"/>
    </source>
</evidence>
<gene>
    <name evidence="2" type="ORF">BJ554DRAFT_5051</name>
</gene>
<proteinExistence type="predicted"/>
<dbReference type="AlphaFoldDB" id="A0A8H8DER4"/>
<feature type="region of interest" description="Disordered" evidence="1">
    <location>
        <begin position="97"/>
        <end position="128"/>
    </location>
</feature>
<dbReference type="EMBL" id="JAEFCI010013250">
    <property type="protein sequence ID" value="KAG5455511.1"/>
    <property type="molecule type" value="Genomic_DNA"/>
</dbReference>
<name>A0A8H8DER4_9FUNG</name>
<accession>A0A8H8DER4</accession>
<dbReference type="OrthoDB" id="189226at2759"/>
<evidence type="ECO:0000313" key="2">
    <source>
        <dbReference type="EMBL" id="KAG5455511.1"/>
    </source>
</evidence>